<proteinExistence type="predicted"/>
<protein>
    <submittedName>
        <fullName evidence="3">Uncharacterized protein</fullName>
    </submittedName>
</protein>
<dbReference type="AlphaFoldDB" id="A0A5B1LPK3"/>
<reference evidence="3 4" key="2">
    <citation type="submission" date="2019-09" db="EMBL/GenBank/DDBJ databases">
        <authorList>
            <person name="Jin C."/>
        </authorList>
    </citation>
    <scope>NUCLEOTIDE SEQUENCE [LARGE SCALE GENOMIC DNA]</scope>
    <source>
        <strain evidence="3 4">BN130099</strain>
    </source>
</reference>
<comment type="caution">
    <text evidence="3">The sequence shown here is derived from an EMBL/GenBank/DDBJ whole genome shotgun (WGS) entry which is preliminary data.</text>
</comment>
<dbReference type="RefSeq" id="WP_149727039.1">
    <property type="nucleotide sequence ID" value="NZ_VUJV01000001.1"/>
</dbReference>
<reference evidence="3 4" key="1">
    <citation type="submission" date="2019-09" db="EMBL/GenBank/DDBJ databases">
        <title>Nocardioides panacisoli sp. nov., isolated from the soil of a ginseng field.</title>
        <authorList>
            <person name="Cho C."/>
        </authorList>
    </citation>
    <scope>NUCLEOTIDE SEQUENCE [LARGE SCALE GENOMIC DNA]</scope>
    <source>
        <strain evidence="3 4">BN130099</strain>
    </source>
</reference>
<keyword evidence="2" id="KW-1133">Transmembrane helix</keyword>
<feature type="region of interest" description="Disordered" evidence="1">
    <location>
        <begin position="59"/>
        <end position="100"/>
    </location>
</feature>
<evidence type="ECO:0000256" key="2">
    <source>
        <dbReference type="SAM" id="Phobius"/>
    </source>
</evidence>
<dbReference type="EMBL" id="VUJV01000001">
    <property type="protein sequence ID" value="KAA1421579.1"/>
    <property type="molecule type" value="Genomic_DNA"/>
</dbReference>
<feature type="transmembrane region" description="Helical" evidence="2">
    <location>
        <begin position="38"/>
        <end position="58"/>
    </location>
</feature>
<keyword evidence="4" id="KW-1185">Reference proteome</keyword>
<gene>
    <name evidence="3" type="ORF">F0U44_04655</name>
</gene>
<evidence type="ECO:0000313" key="4">
    <source>
        <dbReference type="Proteomes" id="UP000325003"/>
    </source>
</evidence>
<accession>A0A5B1LPK3</accession>
<sequence>MPDIAEQLDAAIGIAPGPAPALDRTIAEGRRALGRRRLSVAIGAVATAVVIGGTAWAVSPGDGGSSRSDAPGFGSATSAAPTPAPTSPTPNDLLPELPDWPGQDAVMLDEAGGLLVKPGWTVTEQIDEINGPGTLAVEVVRGERRQWFLFGKAMTISSLHAPSEGYATFDEWVDVNGPLIEGKRGGGQGDNAGGWPGEPRDDLVRFIPRFISSARGLEPVSSDVTVVDQVFNPDLGESFAPSSRTGAAEVRKGDQSWYVVARRPADFIAVATDVAERRYGITDLAGFIAFAQERYAEGGGGLL</sequence>
<evidence type="ECO:0000256" key="1">
    <source>
        <dbReference type="SAM" id="MobiDB-lite"/>
    </source>
</evidence>
<evidence type="ECO:0000313" key="3">
    <source>
        <dbReference type="EMBL" id="KAA1421579.1"/>
    </source>
</evidence>
<name>A0A5B1LPK3_9ACTN</name>
<keyword evidence="2" id="KW-0472">Membrane</keyword>
<keyword evidence="2" id="KW-0812">Transmembrane</keyword>
<organism evidence="3 4">
    <name type="scientific">Nocardioides humilatus</name>
    <dbReference type="NCBI Taxonomy" id="2607660"/>
    <lineage>
        <taxon>Bacteria</taxon>
        <taxon>Bacillati</taxon>
        <taxon>Actinomycetota</taxon>
        <taxon>Actinomycetes</taxon>
        <taxon>Propionibacteriales</taxon>
        <taxon>Nocardioidaceae</taxon>
        <taxon>Nocardioides</taxon>
    </lineage>
</organism>
<dbReference type="Proteomes" id="UP000325003">
    <property type="component" value="Unassembled WGS sequence"/>
</dbReference>